<dbReference type="Gene3D" id="3.20.20.150">
    <property type="entry name" value="Divalent-metal-dependent TIM barrel enzymes"/>
    <property type="match status" value="1"/>
</dbReference>
<evidence type="ECO:0000259" key="1">
    <source>
        <dbReference type="Pfam" id="PF01261"/>
    </source>
</evidence>
<feature type="domain" description="Xylose isomerase-like TIM barrel" evidence="1">
    <location>
        <begin position="30"/>
        <end position="220"/>
    </location>
</feature>
<name>A0A4R1NEP0_9GAMM</name>
<accession>A0A4R1NEP0</accession>
<keyword evidence="2" id="KW-0413">Isomerase</keyword>
<dbReference type="AlphaFoldDB" id="A0A4R1NEP0"/>
<evidence type="ECO:0000313" key="3">
    <source>
        <dbReference type="Proteomes" id="UP000294555"/>
    </source>
</evidence>
<sequence>MKHDIFVVTAAYGNATVSALGGQRPLLPIIAQSGAAGVEIRRELLTQTDLKRLPELRQAIAGYGLRCFYSAPEALFTPDGSLNTQLPRLFAEANQLGAERLKLSLGHFSAAADLTPLATFPAGQQVALTVENDQTECGTLAPLTAFFQRSAGTGLPINMTFDMGNWHWVGQGALEAARILAAHVGYIHVKTAVEANGGWRAVPPDAGAQNWRQLLAALPDSVPRGIEFPLQGEDLVAVTRRFVSLLQ</sequence>
<reference evidence="2 3" key="1">
    <citation type="submission" date="2019-02" db="EMBL/GenBank/DDBJ databases">
        <title>Investigation of anaerobic lignin degradation for improved lignocellulosic biofuels.</title>
        <authorList>
            <person name="Deangelis K."/>
        </authorList>
    </citation>
    <scope>NUCLEOTIDE SEQUENCE [LARGE SCALE GENOMIC DNA]</scope>
    <source>
        <strain evidence="2 3">159R</strain>
    </source>
</reference>
<protein>
    <submittedName>
        <fullName evidence="2">Sugar phosphate isomerase/epimerase</fullName>
    </submittedName>
</protein>
<dbReference type="EMBL" id="SJOI01000001">
    <property type="protein sequence ID" value="TCL05339.1"/>
    <property type="molecule type" value="Genomic_DNA"/>
</dbReference>
<dbReference type="GO" id="GO:0016853">
    <property type="term" value="F:isomerase activity"/>
    <property type="evidence" value="ECO:0007669"/>
    <property type="project" value="UniProtKB-KW"/>
</dbReference>
<comment type="caution">
    <text evidence="2">The sequence shown here is derived from an EMBL/GenBank/DDBJ whole genome shotgun (WGS) entry which is preliminary data.</text>
</comment>
<evidence type="ECO:0000313" key="2">
    <source>
        <dbReference type="EMBL" id="TCL05339.1"/>
    </source>
</evidence>
<proteinExistence type="predicted"/>
<dbReference type="InterPro" id="IPR036237">
    <property type="entry name" value="Xyl_isomerase-like_sf"/>
</dbReference>
<gene>
    <name evidence="2" type="ORF">EZJ58_3515</name>
</gene>
<dbReference type="InterPro" id="IPR013022">
    <property type="entry name" value="Xyl_isomerase-like_TIM-brl"/>
</dbReference>
<dbReference type="Proteomes" id="UP000294555">
    <property type="component" value="Unassembled WGS sequence"/>
</dbReference>
<keyword evidence="3" id="KW-1185">Reference proteome</keyword>
<dbReference type="Pfam" id="PF01261">
    <property type="entry name" value="AP_endonuc_2"/>
    <property type="match status" value="1"/>
</dbReference>
<organism evidence="2 3">
    <name type="scientific">Sodalis ligni</name>
    <dbReference type="NCBI Taxonomy" id="2697027"/>
    <lineage>
        <taxon>Bacteria</taxon>
        <taxon>Pseudomonadati</taxon>
        <taxon>Pseudomonadota</taxon>
        <taxon>Gammaproteobacteria</taxon>
        <taxon>Enterobacterales</taxon>
        <taxon>Bruguierivoracaceae</taxon>
        <taxon>Sodalis</taxon>
    </lineage>
</organism>
<dbReference type="RefSeq" id="WP_132924051.1">
    <property type="nucleotide sequence ID" value="NZ_SJOI01000001.1"/>
</dbReference>
<dbReference type="OrthoDB" id="2237247at2"/>
<dbReference type="SUPFAM" id="SSF51658">
    <property type="entry name" value="Xylose isomerase-like"/>
    <property type="match status" value="1"/>
</dbReference>